<evidence type="ECO:0000256" key="4">
    <source>
        <dbReference type="ARBA" id="ARBA00022989"/>
    </source>
</evidence>
<keyword evidence="7" id="KW-1185">Reference proteome</keyword>
<dbReference type="Gene3D" id="1.20.1440.20">
    <property type="entry name" value="LemA-like domain"/>
    <property type="match status" value="1"/>
</dbReference>
<dbReference type="InterPro" id="IPR007156">
    <property type="entry name" value="MamQ_LemA"/>
</dbReference>
<comment type="subcellular location">
    <subcellularLocation>
        <location evidence="1">Membrane</location>
        <topology evidence="1">Single-pass membrane protein</topology>
    </subcellularLocation>
</comment>
<dbReference type="STRING" id="1497955.HMPREF1872_00716"/>
<evidence type="ECO:0000256" key="1">
    <source>
        <dbReference type="ARBA" id="ARBA00004167"/>
    </source>
</evidence>
<comment type="caution">
    <text evidence="6">The sequence shown here is derived from an EMBL/GenBank/DDBJ whole genome shotgun (WGS) entry which is preliminary data.</text>
</comment>
<comment type="similarity">
    <text evidence="2">Belongs to the LemA family.</text>
</comment>
<dbReference type="Pfam" id="PF04011">
    <property type="entry name" value="LemA"/>
    <property type="match status" value="1"/>
</dbReference>
<dbReference type="Proteomes" id="UP000070080">
    <property type="component" value="Unassembled WGS sequence"/>
</dbReference>
<organism evidence="6 7">
    <name type="scientific">Amygdalobacter nucleatus</name>
    <dbReference type="NCBI Taxonomy" id="3029274"/>
    <lineage>
        <taxon>Bacteria</taxon>
        <taxon>Bacillati</taxon>
        <taxon>Bacillota</taxon>
        <taxon>Clostridia</taxon>
        <taxon>Eubacteriales</taxon>
        <taxon>Oscillospiraceae</taxon>
        <taxon>Amygdalobacter</taxon>
    </lineage>
</organism>
<accession>A0A133YDZ6</accession>
<keyword evidence="3" id="KW-0812">Transmembrane</keyword>
<reference evidence="7" key="1">
    <citation type="submission" date="2016-01" db="EMBL/GenBank/DDBJ databases">
        <authorList>
            <person name="Mitreva M."/>
            <person name="Pepin K.H."/>
            <person name="Mihindukulasuriya K.A."/>
            <person name="Fulton R."/>
            <person name="Fronick C."/>
            <person name="O'Laughlin M."/>
            <person name="Miner T."/>
            <person name="Herter B."/>
            <person name="Rosa B.A."/>
            <person name="Cordes M."/>
            <person name="Tomlinson C."/>
            <person name="Wollam A."/>
            <person name="Palsikar V.B."/>
            <person name="Mardis E.R."/>
            <person name="Wilson R.K."/>
        </authorList>
    </citation>
    <scope>NUCLEOTIDE SEQUENCE [LARGE SCALE GENOMIC DNA]</scope>
    <source>
        <strain evidence="7">KA00274</strain>
    </source>
</reference>
<dbReference type="RefSeq" id="WP_066713953.1">
    <property type="nucleotide sequence ID" value="NZ_CP118869.1"/>
</dbReference>
<evidence type="ECO:0000313" key="6">
    <source>
        <dbReference type="EMBL" id="KXB41337.1"/>
    </source>
</evidence>
<name>A0A133YDZ6_9FIRM</name>
<proteinExistence type="inferred from homology"/>
<dbReference type="PANTHER" id="PTHR34478">
    <property type="entry name" value="PROTEIN LEMA"/>
    <property type="match status" value="1"/>
</dbReference>
<sequence>MALIIILAILAILVLYFISCQRSFISWQEKIKNALSNIAVQQKSRWDALKQIAKSAKAYKLHEAETLVNLTAARSGKVATSAKEVQASDKDFLAALHNLNVVVEAYPELKADGLYAQTMSSINGYEDKVRLSRQVYNDCVTQYNRLVKQLPSSIVANLLHFTEENYLEFEQASSAMPDLDL</sequence>
<dbReference type="AlphaFoldDB" id="A0A133YDZ6"/>
<evidence type="ECO:0000256" key="3">
    <source>
        <dbReference type="ARBA" id="ARBA00022692"/>
    </source>
</evidence>
<dbReference type="SUPFAM" id="SSF140478">
    <property type="entry name" value="LemA-like"/>
    <property type="match status" value="1"/>
</dbReference>
<protein>
    <submittedName>
        <fullName evidence="6">LemA family protein</fullName>
    </submittedName>
</protein>
<dbReference type="EMBL" id="LSCV01000017">
    <property type="protein sequence ID" value="KXB41337.1"/>
    <property type="molecule type" value="Genomic_DNA"/>
</dbReference>
<gene>
    <name evidence="6" type="ORF">HMPREF1872_00716</name>
</gene>
<dbReference type="OrthoDB" id="9804152at2"/>
<dbReference type="PANTHER" id="PTHR34478:SF1">
    <property type="entry name" value="PROTEIN LEMA"/>
    <property type="match status" value="1"/>
</dbReference>
<keyword evidence="5" id="KW-0472">Membrane</keyword>
<evidence type="ECO:0000256" key="5">
    <source>
        <dbReference type="ARBA" id="ARBA00023136"/>
    </source>
</evidence>
<evidence type="ECO:0000313" key="7">
    <source>
        <dbReference type="Proteomes" id="UP000070080"/>
    </source>
</evidence>
<dbReference type="InterPro" id="IPR023353">
    <property type="entry name" value="LemA-like_dom_sf"/>
</dbReference>
<keyword evidence="4" id="KW-1133">Transmembrane helix</keyword>
<evidence type="ECO:0000256" key="2">
    <source>
        <dbReference type="ARBA" id="ARBA00008854"/>
    </source>
</evidence>
<dbReference type="GO" id="GO:0016020">
    <property type="term" value="C:membrane"/>
    <property type="evidence" value="ECO:0007669"/>
    <property type="project" value="UniProtKB-SubCell"/>
</dbReference>